<dbReference type="Proteomes" id="UP000007431">
    <property type="component" value="Unassembled WGS sequence"/>
</dbReference>
<reference evidence="1 2" key="1">
    <citation type="journal article" date="2010" name="Nat. Biotechnol.">
        <title>Genome sequence of the model mushroom Schizophyllum commune.</title>
        <authorList>
            <person name="Ohm R.A."/>
            <person name="de Jong J.F."/>
            <person name="Lugones L.G."/>
            <person name="Aerts A."/>
            <person name="Kothe E."/>
            <person name="Stajich J.E."/>
            <person name="de Vries R.P."/>
            <person name="Record E."/>
            <person name="Levasseur A."/>
            <person name="Baker S.E."/>
            <person name="Bartholomew K.A."/>
            <person name="Coutinho P.M."/>
            <person name="Erdmann S."/>
            <person name="Fowler T.J."/>
            <person name="Gathman A.C."/>
            <person name="Lombard V."/>
            <person name="Henrissat B."/>
            <person name="Knabe N."/>
            <person name="Kuees U."/>
            <person name="Lilly W.W."/>
            <person name="Lindquist E."/>
            <person name="Lucas S."/>
            <person name="Magnuson J.K."/>
            <person name="Piumi F."/>
            <person name="Raudaskoski M."/>
            <person name="Salamov A."/>
            <person name="Schmutz J."/>
            <person name="Schwarze F.W.M.R."/>
            <person name="vanKuyk P.A."/>
            <person name="Horton J.S."/>
            <person name="Grigoriev I.V."/>
            <person name="Woesten H.A.B."/>
        </authorList>
    </citation>
    <scope>NUCLEOTIDE SEQUENCE [LARGE SCALE GENOMIC DNA]</scope>
    <source>
        <strain evidence="2">H4-8 / FGSC 9210</strain>
    </source>
</reference>
<dbReference type="VEuPathDB" id="FungiDB:SCHCODRAFT_02506851"/>
<evidence type="ECO:0000313" key="1">
    <source>
        <dbReference type="EMBL" id="EFI95381.1"/>
    </source>
</evidence>
<dbReference type="InParanoid" id="D8QAD4"/>
<sequence length="158" mass="18597">MADVCNTDLDCALYAVRLHDRLANEKSPAALRHREWRRERLNRIYRDFLQNVSALRYEVDLRDNSQSAANSFAYIERVLAPNIVHQRLPVPHELVDDDKENNREDHLTVVFSPNQFALKQQIKDRLEERGLVVIDDKRREALLIELSIPDHIDPEEDF</sequence>
<evidence type="ECO:0000313" key="2">
    <source>
        <dbReference type="Proteomes" id="UP000007431"/>
    </source>
</evidence>
<protein>
    <submittedName>
        <fullName evidence="1">Expressed protein</fullName>
    </submittedName>
</protein>
<dbReference type="AlphaFoldDB" id="D8QAD4"/>
<proteinExistence type="predicted"/>
<dbReference type="KEGG" id="scm:SCHCO_02506851"/>
<dbReference type="HOGENOM" id="CLU_1670402_0_0_1"/>
<accession>D8QAD4</accession>
<organism evidence="2">
    <name type="scientific">Schizophyllum commune (strain H4-8 / FGSC 9210)</name>
    <name type="common">Split gill fungus</name>
    <dbReference type="NCBI Taxonomy" id="578458"/>
    <lineage>
        <taxon>Eukaryota</taxon>
        <taxon>Fungi</taxon>
        <taxon>Dikarya</taxon>
        <taxon>Basidiomycota</taxon>
        <taxon>Agaricomycotina</taxon>
        <taxon>Agaricomycetes</taxon>
        <taxon>Agaricomycetidae</taxon>
        <taxon>Agaricales</taxon>
        <taxon>Schizophyllaceae</taxon>
        <taxon>Schizophyllum</taxon>
    </lineage>
</organism>
<name>D8QAD4_SCHCM</name>
<keyword evidence="2" id="KW-1185">Reference proteome</keyword>
<dbReference type="GeneID" id="9592459"/>
<gene>
    <name evidence="1" type="ORF">SCHCODRAFT_85618</name>
</gene>
<dbReference type="EMBL" id="GL377308">
    <property type="protein sequence ID" value="EFI95381.1"/>
    <property type="molecule type" value="Genomic_DNA"/>
</dbReference>
<dbReference type="RefSeq" id="XP_003030284.1">
    <property type="nucleotide sequence ID" value="XM_003030238.1"/>
</dbReference>